<keyword evidence="1" id="KW-0732">Signal</keyword>
<proteinExistence type="predicted"/>
<dbReference type="Proteomes" id="UP000759103">
    <property type="component" value="Unassembled WGS sequence"/>
</dbReference>
<dbReference type="InterPro" id="IPR013424">
    <property type="entry name" value="Ice-binding_C"/>
</dbReference>
<comment type="caution">
    <text evidence="3">The sequence shown here is derived from an EMBL/GenBank/DDBJ whole genome shotgun (WGS) entry which is preliminary data.</text>
</comment>
<feature type="domain" description="Ice-binding protein C-terminal" evidence="2">
    <location>
        <begin position="216"/>
        <end position="240"/>
    </location>
</feature>
<dbReference type="NCBIfam" id="NF035944">
    <property type="entry name" value="PEPxxWA-CTERM"/>
    <property type="match status" value="1"/>
</dbReference>
<dbReference type="Pfam" id="PF07589">
    <property type="entry name" value="PEP-CTERM"/>
    <property type="match status" value="1"/>
</dbReference>
<accession>A0ABS7BQ12</accession>
<dbReference type="NCBIfam" id="TIGR02595">
    <property type="entry name" value="PEP_CTERM"/>
    <property type="match status" value="1"/>
</dbReference>
<evidence type="ECO:0000313" key="3">
    <source>
        <dbReference type="EMBL" id="MBW6531666.1"/>
    </source>
</evidence>
<evidence type="ECO:0000313" key="4">
    <source>
        <dbReference type="Proteomes" id="UP000759103"/>
    </source>
</evidence>
<feature type="signal peptide" evidence="1">
    <location>
        <begin position="1"/>
        <end position="24"/>
    </location>
</feature>
<sequence length="250" mass="25789">MTKLKMMAAVAGLALATAAAPASATDFVLDLTSKTNSADNGATNARTYNFDLDGQKINVRATAWSAINGKITNAYLGSYTYGLGVTNDNENGTNGTHTVDTQDGQDFILFQFSTAVDLSKIKTTSFSVNGYTTGSDASVRWGNTATAWNQDLGLDGKSTSALTSVLNNQQVLAGGSGTLTRSVDGTASNLWLVAATNVDGTKVDGFKLSAVTVSSAVPEPATWMMMIGGFAMVGAAVRRRKSVTGGAAVA</sequence>
<dbReference type="RefSeq" id="WP_219749058.1">
    <property type="nucleotide sequence ID" value="NZ_JAHXZN010000004.1"/>
</dbReference>
<feature type="chain" id="PRO_5047095003" evidence="1">
    <location>
        <begin position="25"/>
        <end position="250"/>
    </location>
</feature>
<dbReference type="EMBL" id="JAHXZN010000004">
    <property type="protein sequence ID" value="MBW6531666.1"/>
    <property type="molecule type" value="Genomic_DNA"/>
</dbReference>
<organism evidence="3 4">
    <name type="scientific">Sphingomonas citri</name>
    <dbReference type="NCBI Taxonomy" id="2862499"/>
    <lineage>
        <taxon>Bacteria</taxon>
        <taxon>Pseudomonadati</taxon>
        <taxon>Pseudomonadota</taxon>
        <taxon>Alphaproteobacteria</taxon>
        <taxon>Sphingomonadales</taxon>
        <taxon>Sphingomonadaceae</taxon>
        <taxon>Sphingomonas</taxon>
    </lineage>
</organism>
<gene>
    <name evidence="3" type="ORF">KZ820_13055</name>
</gene>
<evidence type="ECO:0000256" key="1">
    <source>
        <dbReference type="SAM" id="SignalP"/>
    </source>
</evidence>
<name>A0ABS7BQ12_9SPHN</name>
<protein>
    <submittedName>
        <fullName evidence="3">PEPxxWA-CTERM sorting domain-containing protein</fullName>
    </submittedName>
</protein>
<evidence type="ECO:0000259" key="2">
    <source>
        <dbReference type="Pfam" id="PF07589"/>
    </source>
</evidence>
<reference evidence="3 4" key="1">
    <citation type="submission" date="2021-07" db="EMBL/GenBank/DDBJ databases">
        <title>Sphingomonas sp.</title>
        <authorList>
            <person name="Feng G."/>
            <person name="Li J."/>
            <person name="Pan M."/>
        </authorList>
    </citation>
    <scope>NUCLEOTIDE SEQUENCE [LARGE SCALE GENOMIC DNA]</scope>
    <source>
        <strain evidence="3 4">RRHST34</strain>
    </source>
</reference>
<keyword evidence="4" id="KW-1185">Reference proteome</keyword>